<dbReference type="AlphaFoldDB" id="A0A3B1DJ92"/>
<dbReference type="InterPro" id="IPR011006">
    <property type="entry name" value="CheY-like_superfamily"/>
</dbReference>
<evidence type="ECO:0000259" key="6">
    <source>
        <dbReference type="PROSITE" id="PS50110"/>
    </source>
</evidence>
<proteinExistence type="inferred from homology"/>
<dbReference type="CDD" id="cd16432">
    <property type="entry name" value="CheB_Rec"/>
    <property type="match status" value="1"/>
</dbReference>
<evidence type="ECO:0000256" key="1">
    <source>
        <dbReference type="ARBA" id="ARBA00022490"/>
    </source>
</evidence>
<dbReference type="InterPro" id="IPR008248">
    <property type="entry name" value="CheB-like"/>
</dbReference>
<dbReference type="GO" id="GO:0005737">
    <property type="term" value="C:cytoplasm"/>
    <property type="evidence" value="ECO:0007669"/>
    <property type="project" value="InterPro"/>
</dbReference>
<dbReference type="SMART" id="SM00448">
    <property type="entry name" value="REC"/>
    <property type="match status" value="1"/>
</dbReference>
<dbReference type="InterPro" id="IPR000673">
    <property type="entry name" value="Sig_transdc_resp-reg_Me-estase"/>
</dbReference>
<dbReference type="PROSITE" id="PS50122">
    <property type="entry name" value="CHEB"/>
    <property type="match status" value="1"/>
</dbReference>
<keyword evidence="2" id="KW-0145">Chemotaxis</keyword>
<dbReference type="PANTHER" id="PTHR42872">
    <property type="entry name" value="PROTEIN-GLUTAMATE METHYLESTERASE/PROTEIN-GLUTAMINE GLUTAMINASE"/>
    <property type="match status" value="1"/>
</dbReference>
<dbReference type="HAMAP" id="MF_00099">
    <property type="entry name" value="CheB_chemtxs"/>
    <property type="match status" value="1"/>
</dbReference>
<protein>
    <recommendedName>
        <fullName evidence="4">protein-glutamate methylesterase</fullName>
        <ecNumber evidence="4">3.1.1.61</ecNumber>
    </recommendedName>
</protein>
<dbReference type="GO" id="GO:0006935">
    <property type="term" value="P:chemotaxis"/>
    <property type="evidence" value="ECO:0007669"/>
    <property type="project" value="UniProtKB-KW"/>
</dbReference>
<feature type="domain" description="CheB-type methylesterase" evidence="7">
    <location>
        <begin position="155"/>
        <end position="351"/>
    </location>
</feature>
<dbReference type="NCBIfam" id="NF001965">
    <property type="entry name" value="PRK00742.1"/>
    <property type="match status" value="1"/>
</dbReference>
<dbReference type="EC" id="3.1.1.61" evidence="4"/>
<feature type="domain" description="Response regulatory" evidence="6">
    <location>
        <begin position="6"/>
        <end position="121"/>
    </location>
</feature>
<dbReference type="Pfam" id="PF00072">
    <property type="entry name" value="Response_reg"/>
    <property type="match status" value="1"/>
</dbReference>
<dbReference type="NCBIfam" id="NF009206">
    <property type="entry name" value="PRK12555.1"/>
    <property type="match status" value="1"/>
</dbReference>
<dbReference type="CDD" id="cd17541">
    <property type="entry name" value="REC_CheB-like"/>
    <property type="match status" value="1"/>
</dbReference>
<dbReference type="GO" id="GO:0000156">
    <property type="term" value="F:phosphorelay response regulator activity"/>
    <property type="evidence" value="ECO:0007669"/>
    <property type="project" value="InterPro"/>
</dbReference>
<dbReference type="InterPro" id="IPR001789">
    <property type="entry name" value="Sig_transdc_resp-reg_receiver"/>
</dbReference>
<keyword evidence="1" id="KW-0963">Cytoplasm</keyword>
<sequence length="374" mass="41351">MPEKIKVLVVDDSAFSRQTIKNMLLKAPMVDVTGIAVDGIDAIRKTFRYRPDIITLDLEMPEMDGFSFLRWLMRESPTPVIMVSSHSDSKTVFKALELGAVDFIAKPTRRASFELHNIENDLLAKIRNIDASSLSKLKRNLNSIPAKKPLETFPAFSGKLPDRIVAIGASTGGPQALQLILTGMPGNFPAPIVISQHMPGGFTGSFAERLNRLSAIRVKEAEDDEPLEPGKALICPGGYHLLLKTRSDRIYTMLKNADDNDRYVPSINLMMESVAEIFKEMTLGVVLTGMGNDGTRGMVEIFRQGGYTITESEETAVVFGMPREVIKAGAAQRILPLREVSSELVKVVMKKKQLAPSRRKKVILSVKRKINQDG</sequence>
<evidence type="ECO:0000259" key="7">
    <source>
        <dbReference type="PROSITE" id="PS50122"/>
    </source>
</evidence>
<comment type="catalytic activity">
    <reaction evidence="5">
        <text>[protein]-L-glutamate 5-O-methyl ester + H2O = L-glutamyl-[protein] + methanol + H(+)</text>
        <dbReference type="Rhea" id="RHEA:23236"/>
        <dbReference type="Rhea" id="RHEA-COMP:10208"/>
        <dbReference type="Rhea" id="RHEA-COMP:10311"/>
        <dbReference type="ChEBI" id="CHEBI:15377"/>
        <dbReference type="ChEBI" id="CHEBI:15378"/>
        <dbReference type="ChEBI" id="CHEBI:17790"/>
        <dbReference type="ChEBI" id="CHEBI:29973"/>
        <dbReference type="ChEBI" id="CHEBI:82795"/>
        <dbReference type="EC" id="3.1.1.61"/>
    </reaction>
</comment>
<dbReference type="GO" id="GO:0008984">
    <property type="term" value="F:protein-glutamate methylesterase activity"/>
    <property type="evidence" value="ECO:0007669"/>
    <property type="project" value="UniProtKB-EC"/>
</dbReference>
<gene>
    <name evidence="8" type="ORF">MNBD_NITROSPIRAE03-29</name>
</gene>
<evidence type="ECO:0000256" key="4">
    <source>
        <dbReference type="ARBA" id="ARBA00039140"/>
    </source>
</evidence>
<dbReference type="SUPFAM" id="SSF52738">
    <property type="entry name" value="Methylesterase CheB, C-terminal domain"/>
    <property type="match status" value="1"/>
</dbReference>
<dbReference type="Gene3D" id="3.40.50.2300">
    <property type="match status" value="1"/>
</dbReference>
<dbReference type="Gene3D" id="3.40.50.180">
    <property type="entry name" value="Methylesterase CheB, C-terminal domain"/>
    <property type="match status" value="1"/>
</dbReference>
<keyword evidence="3 8" id="KW-0378">Hydrolase</keyword>
<dbReference type="SUPFAM" id="SSF52172">
    <property type="entry name" value="CheY-like"/>
    <property type="match status" value="1"/>
</dbReference>
<dbReference type="EMBL" id="UOGI01000120">
    <property type="protein sequence ID" value="VAX31755.1"/>
    <property type="molecule type" value="Genomic_DNA"/>
</dbReference>
<evidence type="ECO:0000256" key="5">
    <source>
        <dbReference type="ARBA" id="ARBA00048267"/>
    </source>
</evidence>
<dbReference type="Pfam" id="PF01339">
    <property type="entry name" value="CheB_methylest"/>
    <property type="match status" value="1"/>
</dbReference>
<evidence type="ECO:0000256" key="3">
    <source>
        <dbReference type="ARBA" id="ARBA00022801"/>
    </source>
</evidence>
<dbReference type="PANTHER" id="PTHR42872:SF6">
    <property type="entry name" value="PROTEIN-GLUTAMATE METHYLESTERASE_PROTEIN-GLUTAMINE GLUTAMINASE"/>
    <property type="match status" value="1"/>
</dbReference>
<dbReference type="InterPro" id="IPR035909">
    <property type="entry name" value="CheB_C"/>
</dbReference>
<organism evidence="8">
    <name type="scientific">hydrothermal vent metagenome</name>
    <dbReference type="NCBI Taxonomy" id="652676"/>
    <lineage>
        <taxon>unclassified sequences</taxon>
        <taxon>metagenomes</taxon>
        <taxon>ecological metagenomes</taxon>
    </lineage>
</organism>
<evidence type="ECO:0000313" key="8">
    <source>
        <dbReference type="EMBL" id="VAX31755.1"/>
    </source>
</evidence>
<name>A0A3B1DJ92_9ZZZZ</name>
<dbReference type="PIRSF" id="PIRSF000876">
    <property type="entry name" value="RR_chemtxs_CheB"/>
    <property type="match status" value="1"/>
</dbReference>
<accession>A0A3B1DJ92</accession>
<dbReference type="PROSITE" id="PS50110">
    <property type="entry name" value="RESPONSE_REGULATORY"/>
    <property type="match status" value="1"/>
</dbReference>
<evidence type="ECO:0000256" key="2">
    <source>
        <dbReference type="ARBA" id="ARBA00022500"/>
    </source>
</evidence>
<reference evidence="8" key="1">
    <citation type="submission" date="2018-06" db="EMBL/GenBank/DDBJ databases">
        <authorList>
            <person name="Zhirakovskaya E."/>
        </authorList>
    </citation>
    <scope>NUCLEOTIDE SEQUENCE</scope>
</reference>